<accession>G4MMW0</accession>
<dbReference type="RefSeq" id="XP_003708802.1">
    <property type="nucleotide sequence ID" value="XM_003708754.1"/>
</dbReference>
<dbReference type="eggNOG" id="ENOG502SQ23">
    <property type="taxonomic scope" value="Eukaryota"/>
</dbReference>
<dbReference type="PROSITE" id="PS50011">
    <property type="entry name" value="PROTEIN_KINASE_DOM"/>
    <property type="match status" value="1"/>
</dbReference>
<protein>
    <recommendedName>
        <fullName evidence="1">Protein kinase domain-containing protein</fullName>
    </recommendedName>
</protein>
<dbReference type="GO" id="GO:0004672">
    <property type="term" value="F:protein kinase activity"/>
    <property type="evidence" value="ECO:0007669"/>
    <property type="project" value="InterPro"/>
</dbReference>
<dbReference type="Pfam" id="PF06293">
    <property type="entry name" value="Kdo"/>
    <property type="match status" value="1"/>
</dbReference>
<dbReference type="HOGENOM" id="CLU_035264_1_1_1"/>
<dbReference type="Proteomes" id="UP000009058">
    <property type="component" value="Chromosome 1"/>
</dbReference>
<dbReference type="AlphaFoldDB" id="G4MMW0"/>
<evidence type="ECO:0000259" key="1">
    <source>
        <dbReference type="PROSITE" id="PS50011"/>
    </source>
</evidence>
<gene>
    <name evidence="2" type="ORF">MGG_14609</name>
</gene>
<dbReference type="OMA" id="HEHGLVW"/>
<reference key="2">
    <citation type="submission" date="2011-05" db="EMBL/GenBank/DDBJ databases">
        <title>The Genome Sequence of Magnaporthe oryzae 70-15.</title>
        <authorList>
            <consortium name="The Broad Institute Genome Sequencing Platform"/>
            <person name="Ma L.-J."/>
            <person name="Dead R."/>
            <person name="Young S.K."/>
            <person name="Zeng Q."/>
            <person name="Gargeya S."/>
            <person name="Fitzgerald M."/>
            <person name="Haas B."/>
            <person name="Abouelleil A."/>
            <person name="Alvarado L."/>
            <person name="Arachchi H.M."/>
            <person name="Berlin A."/>
            <person name="Brown A."/>
            <person name="Chapman S.B."/>
            <person name="Chen Z."/>
            <person name="Dunbar C."/>
            <person name="Freedman E."/>
            <person name="Gearin G."/>
            <person name="Gellesch M."/>
            <person name="Goldberg J."/>
            <person name="Griggs A."/>
            <person name="Gujja S."/>
            <person name="Heiman D."/>
            <person name="Howarth C."/>
            <person name="Larson L."/>
            <person name="Lui A."/>
            <person name="MacDonald P.J.P."/>
            <person name="Mehta T."/>
            <person name="Montmayeur A."/>
            <person name="Murphy C."/>
            <person name="Neiman D."/>
            <person name="Pearson M."/>
            <person name="Priest M."/>
            <person name="Roberts A."/>
            <person name="Saif S."/>
            <person name="Shea T."/>
            <person name="Shenoy N."/>
            <person name="Sisk P."/>
            <person name="Stolte C."/>
            <person name="Sykes S."/>
            <person name="Yandava C."/>
            <person name="Wortman J."/>
            <person name="Nusbaum C."/>
            <person name="Birren B."/>
        </authorList>
    </citation>
    <scope>NUCLEOTIDE SEQUENCE</scope>
    <source>
        <strain>70-15</strain>
    </source>
</reference>
<evidence type="ECO:0000313" key="2">
    <source>
        <dbReference type="EMBL" id="EHA56190.1"/>
    </source>
</evidence>
<dbReference type="OrthoDB" id="4062651at2759"/>
<feature type="domain" description="Protein kinase" evidence="1">
    <location>
        <begin position="99"/>
        <end position="356"/>
    </location>
</feature>
<dbReference type="EMBL" id="CM001231">
    <property type="protein sequence ID" value="EHA56190.1"/>
    <property type="molecule type" value="Genomic_DNA"/>
</dbReference>
<keyword evidence="3" id="KW-1185">Reference proteome</keyword>
<dbReference type="InterPro" id="IPR000719">
    <property type="entry name" value="Prot_kinase_dom"/>
</dbReference>
<dbReference type="GeneID" id="5050461"/>
<dbReference type="SUPFAM" id="SSF56112">
    <property type="entry name" value="Protein kinase-like (PK-like)"/>
    <property type="match status" value="1"/>
</dbReference>
<proteinExistence type="predicted"/>
<name>G4MMW0_PYRO7</name>
<dbReference type="InterPro" id="IPR011009">
    <property type="entry name" value="Kinase-like_dom_sf"/>
</dbReference>
<dbReference type="VEuPathDB" id="FungiDB:MGG_14609"/>
<reference evidence="2 3" key="1">
    <citation type="journal article" date="2005" name="Nature">
        <title>The genome sequence of the rice blast fungus Magnaporthe grisea.</title>
        <authorList>
            <person name="Dean R.A."/>
            <person name="Talbot N.J."/>
            <person name="Ebbole D.J."/>
            <person name="Farman M.L."/>
            <person name="Mitchell T.K."/>
            <person name="Orbach M.J."/>
            <person name="Thon M."/>
            <person name="Kulkarni R."/>
            <person name="Xu J.R."/>
            <person name="Pan H."/>
            <person name="Read N.D."/>
            <person name="Lee Y.H."/>
            <person name="Carbone I."/>
            <person name="Brown D."/>
            <person name="Oh Y.Y."/>
            <person name="Donofrio N."/>
            <person name="Jeong J.S."/>
            <person name="Soanes D.M."/>
            <person name="Djonovic S."/>
            <person name="Kolomiets E."/>
            <person name="Rehmeyer C."/>
            <person name="Li W."/>
            <person name="Harding M."/>
            <person name="Kim S."/>
            <person name="Lebrun M.H."/>
            <person name="Bohnert H."/>
            <person name="Coughlan S."/>
            <person name="Butler J."/>
            <person name="Calvo S."/>
            <person name="Ma L.J."/>
            <person name="Nicol R."/>
            <person name="Purcell S."/>
            <person name="Nusbaum C."/>
            <person name="Galagan J.E."/>
            <person name="Birren B.W."/>
        </authorList>
    </citation>
    <scope>NUCLEOTIDE SEQUENCE [LARGE SCALE GENOMIC DNA]</scope>
    <source>
        <strain evidence="3">70-15 / ATCC MYA-4617 / FGSC 8958</strain>
    </source>
</reference>
<dbReference type="GO" id="GO:0005524">
    <property type="term" value="F:ATP binding"/>
    <property type="evidence" value="ECO:0007669"/>
    <property type="project" value="InterPro"/>
</dbReference>
<dbReference type="SMR" id="G4MMW0"/>
<organism evidence="2 3">
    <name type="scientific">Pyricularia oryzae (strain 70-15 / ATCC MYA-4617 / FGSC 8958)</name>
    <name type="common">Rice blast fungus</name>
    <name type="synonym">Magnaporthe oryzae</name>
    <dbReference type="NCBI Taxonomy" id="242507"/>
    <lineage>
        <taxon>Eukaryota</taxon>
        <taxon>Fungi</taxon>
        <taxon>Dikarya</taxon>
        <taxon>Ascomycota</taxon>
        <taxon>Pezizomycotina</taxon>
        <taxon>Sordariomycetes</taxon>
        <taxon>Sordariomycetidae</taxon>
        <taxon>Magnaporthales</taxon>
        <taxon>Pyriculariaceae</taxon>
        <taxon>Pyricularia</taxon>
    </lineage>
</organism>
<dbReference type="KEGG" id="mgr:MGG_14609"/>
<sequence>METEFVLASWITSSIDNECDLIVRSPGAVFYLQWIPSELERAPLLLADFLKSLDILKLDYGQNTDDVDEDMIQAEVKKLQRPFNEILLSLAPNPPMPPFTLDHWINPQWFVLVATADESDKIRPRREYENPYMPTGEPRQSISLKGLDLEKWVPNWYSSHEVQIMPSTKGKNPLLFTPTKVQVRGNIICHFKGIKCNSPTAIRELKTHRQILDALAKGRIPVDFRVCRLHGVVYDKSDNNERIVGLLLLHIKTKISDAPSTLADIAFLTKQETCQRWSKELAKLVHTLHNAGIQWGDAKPDNVLVDENDDLWLIDFGGGYTPTWVSRQNCGKLEGDIEGLKNSQAWLSNIIDKSCH</sequence>
<evidence type="ECO:0000313" key="3">
    <source>
        <dbReference type="Proteomes" id="UP000009058"/>
    </source>
</evidence>
<dbReference type="Gene3D" id="1.10.510.10">
    <property type="entry name" value="Transferase(Phosphotransferase) domain 1"/>
    <property type="match status" value="1"/>
</dbReference>
<dbReference type="InParanoid" id="G4MMW0"/>